<feature type="region of interest" description="Disordered" evidence="1">
    <location>
        <begin position="36"/>
        <end position="128"/>
    </location>
</feature>
<dbReference type="EMBL" id="JAAMPC010000011">
    <property type="protein sequence ID" value="KAG2280749.1"/>
    <property type="molecule type" value="Genomic_DNA"/>
</dbReference>
<evidence type="ECO:0000313" key="2">
    <source>
        <dbReference type="EMBL" id="KAG2280749.1"/>
    </source>
</evidence>
<accession>A0A8X7R8Y9</accession>
<comment type="caution">
    <text evidence="2">The sequence shown here is derived from an EMBL/GenBank/DDBJ whole genome shotgun (WGS) entry which is preliminary data.</text>
</comment>
<dbReference type="Proteomes" id="UP000886595">
    <property type="component" value="Unassembled WGS sequence"/>
</dbReference>
<evidence type="ECO:0000256" key="1">
    <source>
        <dbReference type="SAM" id="MobiDB-lite"/>
    </source>
</evidence>
<name>A0A8X7R8Y9_BRACI</name>
<gene>
    <name evidence="2" type="ORF">Bca52824_051969</name>
</gene>
<dbReference type="AlphaFoldDB" id="A0A8X7R8Y9"/>
<organism evidence="2 3">
    <name type="scientific">Brassica carinata</name>
    <name type="common">Ethiopian mustard</name>
    <name type="synonym">Abyssinian cabbage</name>
    <dbReference type="NCBI Taxonomy" id="52824"/>
    <lineage>
        <taxon>Eukaryota</taxon>
        <taxon>Viridiplantae</taxon>
        <taxon>Streptophyta</taxon>
        <taxon>Embryophyta</taxon>
        <taxon>Tracheophyta</taxon>
        <taxon>Spermatophyta</taxon>
        <taxon>Magnoliopsida</taxon>
        <taxon>eudicotyledons</taxon>
        <taxon>Gunneridae</taxon>
        <taxon>Pentapetalae</taxon>
        <taxon>rosids</taxon>
        <taxon>malvids</taxon>
        <taxon>Brassicales</taxon>
        <taxon>Brassicaceae</taxon>
        <taxon>Brassiceae</taxon>
        <taxon>Brassica</taxon>
    </lineage>
</organism>
<sequence length="128" mass="14015">MARRRRGESVSFAATECAEGRRRGLTDCCRIIAQETSSKPKPRCPEESSGARAKNANFRAKIAASLRVPLTHPTEERREDPTLLLEGPLADPKIVPRSGEVHASPGRGVKLPGFEPSVLNDRESDRKA</sequence>
<evidence type="ECO:0000313" key="3">
    <source>
        <dbReference type="Proteomes" id="UP000886595"/>
    </source>
</evidence>
<keyword evidence="3" id="KW-1185">Reference proteome</keyword>
<protein>
    <submittedName>
        <fullName evidence="2">Uncharacterized protein</fullName>
    </submittedName>
</protein>
<reference evidence="2 3" key="1">
    <citation type="submission" date="2020-02" db="EMBL/GenBank/DDBJ databases">
        <authorList>
            <person name="Ma Q."/>
            <person name="Huang Y."/>
            <person name="Song X."/>
            <person name="Pei D."/>
        </authorList>
    </citation>
    <scope>NUCLEOTIDE SEQUENCE [LARGE SCALE GENOMIC DNA]</scope>
    <source>
        <strain evidence="2">Sxm20200214</strain>
        <tissue evidence="2">Leaf</tissue>
    </source>
</reference>
<proteinExistence type="predicted"/>